<dbReference type="AlphaFoldDB" id="A0A397V4J1"/>
<reference evidence="2 3" key="1">
    <citation type="submission" date="2018-06" db="EMBL/GenBank/DDBJ databases">
        <title>Comparative genomics reveals the genomic features of Rhizophagus irregularis, R. cerebriforme, R. diaphanum and Gigaspora rosea, and their symbiotic lifestyle signature.</title>
        <authorList>
            <person name="Morin E."/>
            <person name="San Clemente H."/>
            <person name="Chen E.C.H."/>
            <person name="De La Providencia I."/>
            <person name="Hainaut M."/>
            <person name="Kuo A."/>
            <person name="Kohler A."/>
            <person name="Murat C."/>
            <person name="Tang N."/>
            <person name="Roy S."/>
            <person name="Loubradou J."/>
            <person name="Henrissat B."/>
            <person name="Grigoriev I.V."/>
            <person name="Corradi N."/>
            <person name="Roux C."/>
            <person name="Martin F.M."/>
        </authorList>
    </citation>
    <scope>NUCLEOTIDE SEQUENCE [LARGE SCALE GENOMIC DNA]</scope>
    <source>
        <strain evidence="2 3">DAOM 194757</strain>
    </source>
</reference>
<protein>
    <submittedName>
        <fullName evidence="2">Uncharacterized protein</fullName>
    </submittedName>
</protein>
<dbReference type="OrthoDB" id="2443326at2759"/>
<keyword evidence="3" id="KW-1185">Reference proteome</keyword>
<feature type="coiled-coil region" evidence="1">
    <location>
        <begin position="7"/>
        <end position="89"/>
    </location>
</feature>
<dbReference type="EMBL" id="QKWP01000616">
    <property type="protein sequence ID" value="RIB17325.1"/>
    <property type="molecule type" value="Genomic_DNA"/>
</dbReference>
<keyword evidence="1" id="KW-0175">Coiled coil</keyword>
<proteinExistence type="predicted"/>
<comment type="caution">
    <text evidence="2">The sequence shown here is derived from an EMBL/GenBank/DDBJ whole genome shotgun (WGS) entry which is preliminary data.</text>
</comment>
<evidence type="ECO:0000256" key="1">
    <source>
        <dbReference type="SAM" id="Coils"/>
    </source>
</evidence>
<evidence type="ECO:0000313" key="3">
    <source>
        <dbReference type="Proteomes" id="UP000266673"/>
    </source>
</evidence>
<accession>A0A397V4J1</accession>
<gene>
    <name evidence="2" type="ORF">C2G38_2187709</name>
</gene>
<dbReference type="Proteomes" id="UP000266673">
    <property type="component" value="Unassembled WGS sequence"/>
</dbReference>
<sequence>MPREALIKNLEQKLLSRQLRRKDITEKDYKFRTIEINCIKNTIEDLQIKVTKLQDELNELKKENNYLRKHERKNALKKIREMIEAYKRKYEQAGPSKIVKIIETKSTFVKLKIPEILARIANNLSPRDILNFLRVNRLEARLLYSYKKCLHCNEEITDTVIIYELKIKICRQCIVDALISREEFEKTLLPEDANPTYKEAIIKAINSVDFMQLQGSYLSFDLRYDSSLSRVLFFLKKDIVMFAKELYQIPDDNLAYNWLQEKVNIVNQYQKHILIFKHPLINNNNIEMILSRASFYIPSEYRLSDNLNSNFSNI</sequence>
<evidence type="ECO:0000313" key="2">
    <source>
        <dbReference type="EMBL" id="RIB17325.1"/>
    </source>
</evidence>
<name>A0A397V4J1_9GLOM</name>
<organism evidence="2 3">
    <name type="scientific">Gigaspora rosea</name>
    <dbReference type="NCBI Taxonomy" id="44941"/>
    <lineage>
        <taxon>Eukaryota</taxon>
        <taxon>Fungi</taxon>
        <taxon>Fungi incertae sedis</taxon>
        <taxon>Mucoromycota</taxon>
        <taxon>Glomeromycotina</taxon>
        <taxon>Glomeromycetes</taxon>
        <taxon>Diversisporales</taxon>
        <taxon>Gigasporaceae</taxon>
        <taxon>Gigaspora</taxon>
    </lineage>
</organism>